<name>A0A1Q9C3I0_SYMMI</name>
<evidence type="ECO:0000313" key="1">
    <source>
        <dbReference type="EMBL" id="OLP77472.1"/>
    </source>
</evidence>
<proteinExistence type="predicted"/>
<evidence type="ECO:0000313" key="2">
    <source>
        <dbReference type="Proteomes" id="UP000186817"/>
    </source>
</evidence>
<accession>A0A1Q9C3I0</accession>
<organism evidence="1 2">
    <name type="scientific">Symbiodinium microadriaticum</name>
    <name type="common">Dinoflagellate</name>
    <name type="synonym">Zooxanthella microadriatica</name>
    <dbReference type="NCBI Taxonomy" id="2951"/>
    <lineage>
        <taxon>Eukaryota</taxon>
        <taxon>Sar</taxon>
        <taxon>Alveolata</taxon>
        <taxon>Dinophyceae</taxon>
        <taxon>Suessiales</taxon>
        <taxon>Symbiodiniaceae</taxon>
        <taxon>Symbiodinium</taxon>
    </lineage>
</organism>
<sequence length="211" mass="22607">MAAKGAEGLLRQQLPAPVCGMVDDAKGERSLLVPCGIAGCKTVSPQWIDPWFSEAFVRRLPYCCAGSKRSKLLGTDGVQKPGSIRGFTLLWLRLGMLVSTSSRACRKAGRVPSWLKPTMRSQHSLSCSGHEKKAPSADCLALAPEAFLWTFLSVNFAEQLRVCLRLQAMSLQKAPVAGSGVGGAGAARAFMAQAVQQLLALEGNSRLRVCF</sequence>
<keyword evidence="2" id="KW-1185">Reference proteome</keyword>
<comment type="caution">
    <text evidence="1">The sequence shown here is derived from an EMBL/GenBank/DDBJ whole genome shotgun (WGS) entry which is preliminary data.</text>
</comment>
<dbReference type="AlphaFoldDB" id="A0A1Q9C3I0"/>
<dbReference type="Proteomes" id="UP000186817">
    <property type="component" value="Unassembled WGS sequence"/>
</dbReference>
<protein>
    <submittedName>
        <fullName evidence="1">Uncharacterized protein</fullName>
    </submittedName>
</protein>
<dbReference type="EMBL" id="LSRX01001760">
    <property type="protein sequence ID" value="OLP77472.1"/>
    <property type="molecule type" value="Genomic_DNA"/>
</dbReference>
<reference evidence="1 2" key="1">
    <citation type="submission" date="2016-02" db="EMBL/GenBank/DDBJ databases">
        <title>Genome analysis of coral dinoflagellate symbionts highlights evolutionary adaptations to a symbiotic lifestyle.</title>
        <authorList>
            <person name="Aranda M."/>
            <person name="Li Y."/>
            <person name="Liew Y.J."/>
            <person name="Baumgarten S."/>
            <person name="Simakov O."/>
            <person name="Wilson M."/>
            <person name="Piel J."/>
            <person name="Ashoor H."/>
            <person name="Bougouffa S."/>
            <person name="Bajic V.B."/>
            <person name="Ryu T."/>
            <person name="Ravasi T."/>
            <person name="Bayer T."/>
            <person name="Micklem G."/>
            <person name="Kim H."/>
            <person name="Bhak J."/>
            <person name="Lajeunesse T.C."/>
            <person name="Voolstra C.R."/>
        </authorList>
    </citation>
    <scope>NUCLEOTIDE SEQUENCE [LARGE SCALE GENOMIC DNA]</scope>
    <source>
        <strain evidence="1 2">CCMP2467</strain>
    </source>
</reference>
<gene>
    <name evidence="1" type="ORF">AK812_SmicGene42460</name>
</gene>